<dbReference type="InterPro" id="IPR050511">
    <property type="entry name" value="AMPK_gamma/SDS23_families"/>
</dbReference>
<feature type="compositionally biased region" description="Pro residues" evidence="4">
    <location>
        <begin position="126"/>
        <end position="140"/>
    </location>
</feature>
<dbReference type="EMBL" id="JAEHOC010000022">
    <property type="protein sequence ID" value="KAG2432081.1"/>
    <property type="molecule type" value="Genomic_DNA"/>
</dbReference>
<evidence type="ECO:0000256" key="2">
    <source>
        <dbReference type="ARBA" id="ARBA00023122"/>
    </source>
</evidence>
<dbReference type="SMART" id="SM00116">
    <property type="entry name" value="CBS"/>
    <property type="match status" value="3"/>
</dbReference>
<evidence type="ECO:0000256" key="4">
    <source>
        <dbReference type="SAM" id="MobiDB-lite"/>
    </source>
</evidence>
<keyword evidence="1" id="KW-0677">Repeat</keyword>
<dbReference type="OrthoDB" id="449052at2759"/>
<feature type="region of interest" description="Disordered" evidence="4">
    <location>
        <begin position="551"/>
        <end position="570"/>
    </location>
</feature>
<dbReference type="AlphaFoldDB" id="A0A835T5R9"/>
<dbReference type="CDD" id="cd02205">
    <property type="entry name" value="CBS_pair_SF"/>
    <property type="match status" value="1"/>
</dbReference>
<dbReference type="InterPro" id="IPR046342">
    <property type="entry name" value="CBS_dom_sf"/>
</dbReference>
<gene>
    <name evidence="6" type="ORF">HXX76_009008</name>
</gene>
<dbReference type="Proteomes" id="UP000650467">
    <property type="component" value="Unassembled WGS sequence"/>
</dbReference>
<organism evidence="6 7">
    <name type="scientific">Chlamydomonas incerta</name>
    <dbReference type="NCBI Taxonomy" id="51695"/>
    <lineage>
        <taxon>Eukaryota</taxon>
        <taxon>Viridiplantae</taxon>
        <taxon>Chlorophyta</taxon>
        <taxon>core chlorophytes</taxon>
        <taxon>Chlorophyceae</taxon>
        <taxon>CS clade</taxon>
        <taxon>Chlamydomonadales</taxon>
        <taxon>Chlamydomonadaceae</taxon>
        <taxon>Chlamydomonas</taxon>
    </lineage>
</organism>
<feature type="region of interest" description="Disordered" evidence="4">
    <location>
        <begin position="117"/>
        <end position="200"/>
    </location>
</feature>
<comment type="caution">
    <text evidence="6">The sequence shown here is derived from an EMBL/GenBank/DDBJ whole genome shotgun (WGS) entry which is preliminary data.</text>
</comment>
<dbReference type="PANTHER" id="PTHR13780">
    <property type="entry name" value="AMP-ACTIVATED PROTEIN KINASE, GAMMA REGULATORY SUBUNIT"/>
    <property type="match status" value="1"/>
</dbReference>
<feature type="compositionally biased region" description="Gly residues" evidence="4">
    <location>
        <begin position="180"/>
        <end position="190"/>
    </location>
</feature>
<proteinExistence type="predicted"/>
<evidence type="ECO:0000256" key="3">
    <source>
        <dbReference type="PROSITE-ProRule" id="PRU00703"/>
    </source>
</evidence>
<feature type="domain" description="CBS" evidence="5">
    <location>
        <begin position="466"/>
        <end position="524"/>
    </location>
</feature>
<dbReference type="PANTHER" id="PTHR13780:SF128">
    <property type="entry name" value="CBS DOMAIN-CONTAINING PROTEIN"/>
    <property type="match status" value="1"/>
</dbReference>
<evidence type="ECO:0000256" key="1">
    <source>
        <dbReference type="ARBA" id="ARBA00022737"/>
    </source>
</evidence>
<dbReference type="Pfam" id="PF00571">
    <property type="entry name" value="CBS"/>
    <property type="match status" value="1"/>
</dbReference>
<evidence type="ECO:0000313" key="7">
    <source>
        <dbReference type="Proteomes" id="UP000650467"/>
    </source>
</evidence>
<protein>
    <recommendedName>
        <fullName evidence="5">CBS domain-containing protein</fullName>
    </recommendedName>
</protein>
<dbReference type="SUPFAM" id="SSF54631">
    <property type="entry name" value="CBS-domain pair"/>
    <property type="match status" value="1"/>
</dbReference>
<keyword evidence="2 3" id="KW-0129">CBS domain</keyword>
<reference evidence="6" key="1">
    <citation type="journal article" date="2020" name="bioRxiv">
        <title>Comparative genomics of Chlamydomonas.</title>
        <authorList>
            <person name="Craig R.J."/>
            <person name="Hasan A.R."/>
            <person name="Ness R.W."/>
            <person name="Keightley P.D."/>
        </authorList>
    </citation>
    <scope>NUCLEOTIDE SEQUENCE</scope>
    <source>
        <strain evidence="6">SAG 7.73</strain>
    </source>
</reference>
<dbReference type="GO" id="GO:0005737">
    <property type="term" value="C:cytoplasm"/>
    <property type="evidence" value="ECO:0007669"/>
    <property type="project" value="TreeGrafter"/>
</dbReference>
<dbReference type="GO" id="GO:0005634">
    <property type="term" value="C:nucleus"/>
    <property type="evidence" value="ECO:0007669"/>
    <property type="project" value="TreeGrafter"/>
</dbReference>
<accession>A0A835T5R9</accession>
<dbReference type="PROSITE" id="PS51371">
    <property type="entry name" value="CBS"/>
    <property type="match status" value="1"/>
</dbReference>
<sequence>MATASGASCSTPDECRRLLVDTRVKNLEHLQGSNLTILTDCSTVEQALTVLSEKRILSAPVVSPDVAAAAASTSGGGAVVWPASLPNSDIMGFVCVNDILNSFLESYAREYSDPSYLTTTTAADPHPAPPAPPPPPPAAAPAPAAAAAVDGPAAPSPAATAAAGDDAAGAPPAKPRVVIDGGGGGGGGRSAGPRVSSAGEHGSMLARMRRLEELGARFAQQQLRDLVCKGCDGDFLHSRHAGEARLLELVMYGFLDPKRRGMHEGEQQAQVVHRVALFDSGGAITAVISQSDIVRFLADNSRRLGELAGSTMSELGWDDKRVVSCTPDTPALDAMRLMVCEGVSSLAVVAEPQLAATQEEEEAGGEAAAAVRLAGGRLLGNFSASEMRSMTAEHFGALSLPVGEFLALEHDTEYVRSAAGWAANRERLLEEEGVLGSPAHSFIRDRLRRARPPQAHPHVPQPGSEVGQRLVVARPDSTFSEVLELLVSHRIHRVYVVNAALQPVGIVTCTDVLRKVVELATAAVPPSASTSPAAVAAAAAAAAAATAEAVSGGHPLHAHHPHPLAQGGGK</sequence>
<feature type="compositionally biased region" description="Low complexity" evidence="4">
    <location>
        <begin position="141"/>
        <end position="171"/>
    </location>
</feature>
<evidence type="ECO:0000313" key="6">
    <source>
        <dbReference type="EMBL" id="KAG2432081.1"/>
    </source>
</evidence>
<name>A0A835T5R9_CHLIN</name>
<dbReference type="InterPro" id="IPR000644">
    <property type="entry name" value="CBS_dom"/>
</dbReference>
<keyword evidence="7" id="KW-1185">Reference proteome</keyword>
<dbReference type="Gene3D" id="3.10.580.10">
    <property type="entry name" value="CBS-domain"/>
    <property type="match status" value="2"/>
</dbReference>
<evidence type="ECO:0000259" key="5">
    <source>
        <dbReference type="PROSITE" id="PS51371"/>
    </source>
</evidence>